<organism evidence="1 2">
    <name type="scientific">Arctium lappa</name>
    <name type="common">Greater burdock</name>
    <name type="synonym">Lappa major</name>
    <dbReference type="NCBI Taxonomy" id="4217"/>
    <lineage>
        <taxon>Eukaryota</taxon>
        <taxon>Viridiplantae</taxon>
        <taxon>Streptophyta</taxon>
        <taxon>Embryophyta</taxon>
        <taxon>Tracheophyta</taxon>
        <taxon>Spermatophyta</taxon>
        <taxon>Magnoliopsida</taxon>
        <taxon>eudicotyledons</taxon>
        <taxon>Gunneridae</taxon>
        <taxon>Pentapetalae</taxon>
        <taxon>asterids</taxon>
        <taxon>campanulids</taxon>
        <taxon>Asterales</taxon>
        <taxon>Asteraceae</taxon>
        <taxon>Carduoideae</taxon>
        <taxon>Cardueae</taxon>
        <taxon>Arctiinae</taxon>
        <taxon>Arctium</taxon>
    </lineage>
</organism>
<reference evidence="2" key="1">
    <citation type="journal article" date="2022" name="Mol. Ecol. Resour.">
        <title>The genomes of chicory, endive, great burdock and yacon provide insights into Asteraceae palaeo-polyploidization history and plant inulin production.</title>
        <authorList>
            <person name="Fan W."/>
            <person name="Wang S."/>
            <person name="Wang H."/>
            <person name="Wang A."/>
            <person name="Jiang F."/>
            <person name="Liu H."/>
            <person name="Zhao H."/>
            <person name="Xu D."/>
            <person name="Zhang Y."/>
        </authorList>
    </citation>
    <scope>NUCLEOTIDE SEQUENCE [LARGE SCALE GENOMIC DNA]</scope>
    <source>
        <strain evidence="2">cv. Niubang</strain>
    </source>
</reference>
<reference evidence="1 2" key="2">
    <citation type="journal article" date="2022" name="Mol. Ecol. Resour.">
        <title>The genomes of chicory, endive, great burdock and yacon provide insights into Asteraceae paleo-polyploidization history and plant inulin production.</title>
        <authorList>
            <person name="Fan W."/>
            <person name="Wang S."/>
            <person name="Wang H."/>
            <person name="Wang A."/>
            <person name="Jiang F."/>
            <person name="Liu H."/>
            <person name="Zhao H."/>
            <person name="Xu D."/>
            <person name="Zhang Y."/>
        </authorList>
    </citation>
    <scope>NUCLEOTIDE SEQUENCE [LARGE SCALE GENOMIC DNA]</scope>
    <source>
        <strain evidence="2">cv. Niubang</strain>
    </source>
</reference>
<sequence length="2079" mass="222318">MLLKSVGQEERVVEVTTIEETVTCGKPGSLTDVMDPNLKQCDGTDDYVNTYNAPVPDEFQENFVGSKVSSDCEQSHSASTPQSQETPSSGGKLDSVVIGDKYSLSVGEKKVDKICDDVNQEPINLANEFYVNDSQEDPSVSKIECENAGSSPNVNASVEECQENPQEVSERCIKNVSGLSKNFYNSEPEHINKNKENIMDDPTNSGTVVETCTYSMEKLSVVSNVGSLENSLVEGNIPVDDKPTCSSPIESSDMQKTEGCNAHVCSAEHSLGRKSEISSLICSKIDQEHNDNIHAESLAISPNGGCVERQAIEDANTQSGIPDSPKSNVDSLSSLPHVQNHSIEEAENVVSDGQQVTSGASMVSSGNNQFELSEGSDLNNVGKTSIEAGSSVEMPAKDILNKDEAAGNHAPKVHTGDSNDEYRSLPAKISSLVQVGDEIQSSEPDAISMDQDVTSNERGDARLPLDFRDTDMDVVGALDSQKNVEPSSSAEGCKGVIAMTQGSEPNMAVLTDTVAAVEPSKISPPDTPDDVQLPSETDATADILPEDQPMSPILGVSLLHDDNEEKAVGFSSEESSQKGNQEGDSMVDCAVDGQLPVVERDAVSDGAEKVVRMLEGYCDPPVRNCNPSPSEQIAEDNPGDRKCFNTSETIPLPCESSADGGNDAEAGGLLDPKESITGVEPLNLAVNMSDEQQASVDVAGPSERDADHVVQNGVGSISLDKPQSFSFSDTKSIELSQTAIDKHEVPKDTRCVPLSDAGNDRDGLQPVSSSSATKEEKSFTFEVGASAGLGQTGIQNLGLSKITKVSSGSSCGSLLDPNKLHEDSLVSQQTPSSAAIEAGSNGNSERKPRRKSAGKETAKKGSNLKETTPRRRRGRVEKSPALLNPPAIGHVTSLEELKPNESVECSNPKPVEIPPIPTSNLPDLNNSTSMFQQSFTDTQQLQLRAQILVYGSLISGMPPEESHMIAAFGQSDGGRRIWEAAWHACLERVRGRKSQFNKPDTPMQSRLDVGNRDPDQGIIVGSAKNKVLSPLTPRPSNMGISSTVVSPMIPISSPLWNISTPCDGLQSSAMPRSALLDYRPTLSPLHPYQTPRVQNFAGHNPSWLSQSPYPGQWVASSPVTAFGARLSALPITDAVKLTTVKESGAPGVSINPVDHTAGPSVLSGLSSLPNMKKAAVSSGQPSSDSKSRKRKKVAASGVVSEMSVPSQAQVAPACTPVAHLPRSPHTEGYNQISFLSQNQTNSETAPVVSSHSPTSTALLTPVSITSKSNPGSSLSAISPASTDGHPRHSYQNIGKIITREEIVSKIEESKLQAADAAVHAAAAVSHCQGVWSQLEKQKSSGLVSDDEAKLASSAVSIAAAASVAKVAAAAAKIASNVAEQARLMADEVFLSSRTESYEQSSMISYSNIDPNSDKATPASILNSENRSEHPTSIISAAREAARRRIEAASAASKHAENLDAIVKAAELAAEAVSQAGKIVAMGNPLPVRELVEAGPEGYWKTPQSSNQQGYSDKQNVEAAASDKDSQNLKHGLSLQEGSRDMAKNQMVIDGISGSTTSNENDSVTARPCKGPDLSKTVGVFPEPEFGSIHTSDVDQNMPQSTSGPWEENSIKEGCLVEVYKDDNKNKGAWFAANVLTLEDKKAFVCYTEVQSDEGSVQLKEWVPLEVEGTEAPKMRIAHPMTKMQFEGTRKRSRKAYSDYAWCSGDRVDVWVQDSWREAVVLETNKMDVTSLNVQFPAQGETSIVKSWHVRPTLIWKDGMWIEWPGSNGCHSSEGDMPQGKRLKVDKPVVESQEKDKSSNNVDLVESEKPQQSRILPLSGQGSTFDLGKSSKDEYKVENTRRPMRSGLQKERSRVVFGVPKPGKKQKFMDVSKHYVAEGSNKTNPPNDSVKLASYSMPQAPGPSGSRNNSKNDGKEKQVAEIKSKVLKTRKPPIPSVRTLAQKDKSKSSKPTSRDAVMSNKTVKDSVGVDENVSPKTKDVIEDPSALALPTDAPKGTLTSKAISQRFNKGKVAAGGSKATKIEVKEKSTSETEPRRSNRRIQPTSRLLEGLQSSLSVSKTPTSSHSSQRSHTKVTPKGNG</sequence>
<dbReference type="EMBL" id="CM042057">
    <property type="protein sequence ID" value="KAI3691630.1"/>
    <property type="molecule type" value="Genomic_DNA"/>
</dbReference>
<keyword evidence="2" id="KW-1185">Reference proteome</keyword>
<name>A0ACB8Z5Z0_ARCLA</name>
<evidence type="ECO:0000313" key="1">
    <source>
        <dbReference type="EMBL" id="KAI3691630.1"/>
    </source>
</evidence>
<evidence type="ECO:0000313" key="2">
    <source>
        <dbReference type="Proteomes" id="UP001055879"/>
    </source>
</evidence>
<proteinExistence type="predicted"/>
<comment type="caution">
    <text evidence="1">The sequence shown here is derived from an EMBL/GenBank/DDBJ whole genome shotgun (WGS) entry which is preliminary data.</text>
</comment>
<gene>
    <name evidence="1" type="ORF">L6452_31429</name>
</gene>
<dbReference type="Proteomes" id="UP001055879">
    <property type="component" value="Linkage Group LG11"/>
</dbReference>
<protein>
    <submittedName>
        <fullName evidence="1">Uncharacterized protein</fullName>
    </submittedName>
</protein>
<accession>A0ACB8Z5Z0</accession>